<feature type="chain" id="PRO_5021721897" evidence="4">
    <location>
        <begin position="30"/>
        <end position="368"/>
    </location>
</feature>
<evidence type="ECO:0000256" key="1">
    <source>
        <dbReference type="ARBA" id="ARBA00004418"/>
    </source>
</evidence>
<name>A0A512AFT1_9SPHN</name>
<dbReference type="PANTHER" id="PTHR30024">
    <property type="entry name" value="ALIPHATIC SULFONATES-BINDING PROTEIN-RELATED"/>
    <property type="match status" value="1"/>
</dbReference>
<evidence type="ECO:0000313" key="6">
    <source>
        <dbReference type="EMBL" id="GEN98567.1"/>
    </source>
</evidence>
<sequence>MSATSPTRKARGITGSLLAVAITATLALAGCSGGGSAPTEKKTEFSIGWSIYAGWMPWPYAQQAGIVKKWEDKYHLKIKIVQVNDYVESINQYTAGKLDGVTLANMDALTIPAAGGKDTTAVILGDYSNGNDGVLLKGAANLSAIKGRSVNLVELSVSHYLLARALEKAGMGMTDVKTVNTADADIVGAFASPDVTAAVAWNPQLSVMRAQPGATQVFSSADIPGEILDLLVVDTATLKANPDLGKALAGIWYDTVQLMMKQDADGKAARAAMAKLAGAAPETFDSQLKTTFLYTDPKAAVAAAQSPALVTTMTRVRDFSFSKGLFKGATSADAVGIAFPGGKTLGDASHVTLRFDDSFMKLAADGKI</sequence>
<dbReference type="AlphaFoldDB" id="A0A512AFT1"/>
<feature type="signal peptide" evidence="4">
    <location>
        <begin position="1"/>
        <end position="29"/>
    </location>
</feature>
<keyword evidence="7" id="KW-1185">Reference proteome</keyword>
<dbReference type="SUPFAM" id="SSF53850">
    <property type="entry name" value="Periplasmic binding protein-like II"/>
    <property type="match status" value="1"/>
</dbReference>
<evidence type="ECO:0000256" key="3">
    <source>
        <dbReference type="ARBA" id="ARBA00022729"/>
    </source>
</evidence>
<gene>
    <name evidence="6" type="ORF">NSE01_04000</name>
</gene>
<dbReference type="GO" id="GO:0042597">
    <property type="term" value="C:periplasmic space"/>
    <property type="evidence" value="ECO:0007669"/>
    <property type="project" value="UniProtKB-SubCell"/>
</dbReference>
<evidence type="ECO:0000256" key="2">
    <source>
        <dbReference type="ARBA" id="ARBA00010742"/>
    </source>
</evidence>
<dbReference type="InterPro" id="IPR017793">
    <property type="entry name" value="ABC_transptr_urea-assoc_sub-bd"/>
</dbReference>
<proteinExistence type="inferred from homology"/>
<comment type="similarity">
    <text evidence="2">Belongs to the bacterial solute-binding protein SsuA/TauA family.</text>
</comment>
<comment type="caution">
    <text evidence="6">The sequence shown here is derived from an EMBL/GenBank/DDBJ whole genome shotgun (WGS) entry which is preliminary data.</text>
</comment>
<organism evidence="6 7">
    <name type="scientific">Novosphingobium sediminis</name>
    <dbReference type="NCBI Taxonomy" id="707214"/>
    <lineage>
        <taxon>Bacteria</taxon>
        <taxon>Pseudomonadati</taxon>
        <taxon>Pseudomonadota</taxon>
        <taxon>Alphaproteobacteria</taxon>
        <taxon>Sphingomonadales</taxon>
        <taxon>Sphingomonadaceae</taxon>
        <taxon>Novosphingobium</taxon>
    </lineage>
</organism>
<evidence type="ECO:0000256" key="4">
    <source>
        <dbReference type="SAM" id="SignalP"/>
    </source>
</evidence>
<accession>A0A512AFT1</accession>
<evidence type="ECO:0000313" key="7">
    <source>
        <dbReference type="Proteomes" id="UP000321464"/>
    </source>
</evidence>
<dbReference type="Gene3D" id="3.40.190.10">
    <property type="entry name" value="Periplasmic binding protein-like II"/>
    <property type="match status" value="2"/>
</dbReference>
<dbReference type="NCBIfam" id="TIGR03427">
    <property type="entry name" value="ABC_peri_uca"/>
    <property type="match status" value="1"/>
</dbReference>
<reference evidence="6 7" key="1">
    <citation type="submission" date="2019-07" db="EMBL/GenBank/DDBJ databases">
        <title>Whole genome shotgun sequence of Novosphingobium sediminis NBRC 106119.</title>
        <authorList>
            <person name="Hosoyama A."/>
            <person name="Uohara A."/>
            <person name="Ohji S."/>
            <person name="Ichikawa N."/>
        </authorList>
    </citation>
    <scope>NUCLEOTIDE SEQUENCE [LARGE SCALE GENOMIC DNA]</scope>
    <source>
        <strain evidence="6 7">NBRC 106119</strain>
    </source>
</reference>
<dbReference type="Proteomes" id="UP000321464">
    <property type="component" value="Unassembled WGS sequence"/>
</dbReference>
<evidence type="ECO:0000259" key="5">
    <source>
        <dbReference type="Pfam" id="PF09084"/>
    </source>
</evidence>
<comment type="subcellular location">
    <subcellularLocation>
        <location evidence="1">Periplasm</location>
    </subcellularLocation>
</comment>
<dbReference type="EMBL" id="BJYR01000002">
    <property type="protein sequence ID" value="GEN98567.1"/>
    <property type="molecule type" value="Genomic_DNA"/>
</dbReference>
<feature type="domain" description="SsuA/THI5-like" evidence="5">
    <location>
        <begin position="76"/>
        <end position="250"/>
    </location>
</feature>
<dbReference type="InterPro" id="IPR015168">
    <property type="entry name" value="SsuA/THI5"/>
</dbReference>
<protein>
    <submittedName>
        <fullName evidence="6">ABC transporter substrate-binding protein</fullName>
    </submittedName>
</protein>
<dbReference type="PANTHER" id="PTHR30024:SF47">
    <property type="entry name" value="TAURINE-BINDING PERIPLASMIC PROTEIN"/>
    <property type="match status" value="1"/>
</dbReference>
<keyword evidence="3 4" id="KW-0732">Signal</keyword>
<dbReference type="Pfam" id="PF09084">
    <property type="entry name" value="NMT1"/>
    <property type="match status" value="1"/>
</dbReference>